<dbReference type="GO" id="GO:0005381">
    <property type="term" value="F:iron ion transmembrane transporter activity"/>
    <property type="evidence" value="ECO:0007669"/>
    <property type="project" value="UniProtKB-UniRule"/>
</dbReference>
<keyword evidence="3 7" id="KW-0813">Transport</keyword>
<feature type="transmembrane region" description="Helical" evidence="7">
    <location>
        <begin position="367"/>
        <end position="389"/>
    </location>
</feature>
<evidence type="ECO:0000256" key="4">
    <source>
        <dbReference type="ARBA" id="ARBA00022692"/>
    </source>
</evidence>
<evidence type="ECO:0000256" key="3">
    <source>
        <dbReference type="ARBA" id="ARBA00022448"/>
    </source>
</evidence>
<name>A0A7S4KWZ2_GUITH</name>
<evidence type="ECO:0000256" key="8">
    <source>
        <dbReference type="SAM" id="SignalP"/>
    </source>
</evidence>
<comment type="function">
    <text evidence="7">May be involved in iron transport and iron homeostasis.</text>
</comment>
<dbReference type="Pfam" id="PF06963">
    <property type="entry name" value="FPN1"/>
    <property type="match status" value="1"/>
</dbReference>
<evidence type="ECO:0000256" key="7">
    <source>
        <dbReference type="RuleBase" id="RU365065"/>
    </source>
</evidence>
<keyword evidence="7" id="KW-0406">Ion transport</keyword>
<feature type="transmembrane region" description="Helical" evidence="7">
    <location>
        <begin position="185"/>
        <end position="212"/>
    </location>
</feature>
<proteinExistence type="inferred from homology"/>
<dbReference type="InterPro" id="IPR036259">
    <property type="entry name" value="MFS_trans_sf"/>
</dbReference>
<keyword evidence="8" id="KW-0732">Signal</keyword>
<evidence type="ECO:0000256" key="5">
    <source>
        <dbReference type="ARBA" id="ARBA00022989"/>
    </source>
</evidence>
<accession>A0A7S4KWZ2</accession>
<evidence type="ECO:0000256" key="2">
    <source>
        <dbReference type="ARBA" id="ARBA00006279"/>
    </source>
</evidence>
<keyword evidence="4 7" id="KW-0812">Transmembrane</keyword>
<dbReference type="AlphaFoldDB" id="A0A7S4KWZ2"/>
<keyword evidence="5 7" id="KW-1133">Transmembrane helix</keyword>
<comment type="similarity">
    <text evidence="2 7">Belongs to the ferroportin (FP) (TC 2.A.100) family. SLC40A subfamily.</text>
</comment>
<dbReference type="SUPFAM" id="SSF103473">
    <property type="entry name" value="MFS general substrate transporter"/>
    <property type="match status" value="1"/>
</dbReference>
<sequence length="390" mass="43691">MTTAAAVKALMLVASCDVSSAFVAVLHASPQIKASVALTSDFHARSMKDSRSWLGPPQMMGSYVRCRQSVRSREPDTEDSYLLQSQLRAIFLSQSLSLFADKMWDFAIPFFLLALNRADSTSFALIYALVTGVANIAGCPIVRYFTEKYSRMETITFCLWLQISLVVSSLLLLRLAFFLQTYSVLLFYLMVSLVTVTCSLASLASFASNFAVERDWLKCLTGRNEEKLQQSDLILRRITLVCRVLAPISVGFLLASFSAQVAAAGIAFWTLVSTCIEYSLLRDVYLTSPNLSLPRTRPFRSPQVEGRRGGEILSPTQTLVRVRGRQRWWLAYKASWREYMDLDGDGILSPSELSLAVRSGIVRCWDLWFGCAVGILLFTYIKRILALSYV</sequence>
<feature type="transmembrane region" description="Helical" evidence="7">
    <location>
        <begin position="261"/>
        <end position="281"/>
    </location>
</feature>
<dbReference type="GO" id="GO:0016020">
    <property type="term" value="C:membrane"/>
    <property type="evidence" value="ECO:0007669"/>
    <property type="project" value="UniProtKB-SubCell"/>
</dbReference>
<dbReference type="EMBL" id="HBKN01025349">
    <property type="protein sequence ID" value="CAE2308015.1"/>
    <property type="molecule type" value="Transcribed_RNA"/>
</dbReference>
<dbReference type="InterPro" id="IPR009716">
    <property type="entry name" value="Ferroportin-1"/>
</dbReference>
<feature type="transmembrane region" description="Helical" evidence="7">
    <location>
        <begin position="124"/>
        <end position="145"/>
    </location>
</feature>
<dbReference type="PROSITE" id="PS00018">
    <property type="entry name" value="EF_HAND_1"/>
    <property type="match status" value="1"/>
</dbReference>
<dbReference type="PANTHER" id="PTHR11660:SF57">
    <property type="entry name" value="SOLUTE CARRIER FAMILY 40 MEMBER"/>
    <property type="match status" value="1"/>
</dbReference>
<dbReference type="PANTHER" id="PTHR11660">
    <property type="entry name" value="SOLUTE CARRIER FAMILY 40 MEMBER"/>
    <property type="match status" value="1"/>
</dbReference>
<organism evidence="9">
    <name type="scientific">Guillardia theta</name>
    <name type="common">Cryptophyte</name>
    <name type="synonym">Cryptomonas phi</name>
    <dbReference type="NCBI Taxonomy" id="55529"/>
    <lineage>
        <taxon>Eukaryota</taxon>
        <taxon>Cryptophyceae</taxon>
        <taxon>Pyrenomonadales</taxon>
        <taxon>Geminigeraceae</taxon>
        <taxon>Guillardia</taxon>
    </lineage>
</organism>
<evidence type="ECO:0000313" key="9">
    <source>
        <dbReference type="EMBL" id="CAE2308015.1"/>
    </source>
</evidence>
<evidence type="ECO:0000256" key="1">
    <source>
        <dbReference type="ARBA" id="ARBA00004141"/>
    </source>
</evidence>
<dbReference type="InterPro" id="IPR018247">
    <property type="entry name" value="EF_Hand_1_Ca_BS"/>
</dbReference>
<evidence type="ECO:0000256" key="6">
    <source>
        <dbReference type="ARBA" id="ARBA00023136"/>
    </source>
</evidence>
<gene>
    <name evidence="9" type="ORF">GTHE00462_LOCUS19717</name>
</gene>
<protein>
    <recommendedName>
        <fullName evidence="7">Solute carrier family 40 member</fullName>
    </recommendedName>
</protein>
<comment type="subcellular location">
    <subcellularLocation>
        <location evidence="1 7">Membrane</location>
        <topology evidence="1 7">Multi-pass membrane protein</topology>
    </subcellularLocation>
</comment>
<comment type="caution">
    <text evidence="7">Lacks conserved residue(s) required for the propagation of feature annotation.</text>
</comment>
<keyword evidence="6 7" id="KW-0472">Membrane</keyword>
<feature type="chain" id="PRO_5031011680" description="Solute carrier family 40 member" evidence="8">
    <location>
        <begin position="22"/>
        <end position="390"/>
    </location>
</feature>
<feature type="transmembrane region" description="Helical" evidence="7">
    <location>
        <begin position="157"/>
        <end position="179"/>
    </location>
</feature>
<feature type="signal peptide" evidence="8">
    <location>
        <begin position="1"/>
        <end position="21"/>
    </location>
</feature>
<reference evidence="9" key="1">
    <citation type="submission" date="2021-01" db="EMBL/GenBank/DDBJ databases">
        <authorList>
            <person name="Corre E."/>
            <person name="Pelletier E."/>
            <person name="Niang G."/>
            <person name="Scheremetjew M."/>
            <person name="Finn R."/>
            <person name="Kale V."/>
            <person name="Holt S."/>
            <person name="Cochrane G."/>
            <person name="Meng A."/>
            <person name="Brown T."/>
            <person name="Cohen L."/>
        </authorList>
    </citation>
    <scope>NUCLEOTIDE SEQUENCE</scope>
    <source>
        <strain evidence="9">CCMP 2712</strain>
    </source>
</reference>